<protein>
    <submittedName>
        <fullName evidence="1">Uncharacterized protein</fullName>
    </submittedName>
</protein>
<accession>A0A9P5SQ66</accession>
<dbReference type="GO" id="GO:0020037">
    <property type="term" value="F:heme binding"/>
    <property type="evidence" value="ECO:0007669"/>
    <property type="project" value="InterPro"/>
</dbReference>
<sequence>MGIGIFRSDGTRSRFQRKLAIHIFTVKALKEYVSEVFVNEGYKAIKYLGKAADQGVIVDFHQLMLHCTLESPSAKALDALTKWSMKSPLSSRSTASMPLALISLSTRPGGSVRFTSAGAKAQHDKSLIAQHA</sequence>
<dbReference type="SUPFAM" id="SSF48264">
    <property type="entry name" value="Cytochrome P450"/>
    <property type="match status" value="1"/>
</dbReference>
<dbReference type="Gene3D" id="1.10.630.10">
    <property type="entry name" value="Cytochrome P450"/>
    <property type="match status" value="1"/>
</dbReference>
<dbReference type="GO" id="GO:0005506">
    <property type="term" value="F:iron ion binding"/>
    <property type="evidence" value="ECO:0007669"/>
    <property type="project" value="InterPro"/>
</dbReference>
<name>A0A9P5SQ66_9FUNG</name>
<gene>
    <name evidence="1" type="ORF">BG006_010389</name>
</gene>
<dbReference type="Proteomes" id="UP000696485">
    <property type="component" value="Unassembled WGS sequence"/>
</dbReference>
<dbReference type="InterPro" id="IPR036396">
    <property type="entry name" value="Cyt_P450_sf"/>
</dbReference>
<reference evidence="1" key="1">
    <citation type="journal article" date="2020" name="Fungal Divers.">
        <title>Resolving the Mortierellaceae phylogeny through synthesis of multi-gene phylogenetics and phylogenomics.</title>
        <authorList>
            <person name="Vandepol N."/>
            <person name="Liber J."/>
            <person name="Desiro A."/>
            <person name="Na H."/>
            <person name="Kennedy M."/>
            <person name="Barry K."/>
            <person name="Grigoriev I.V."/>
            <person name="Miller A.N."/>
            <person name="O'Donnell K."/>
            <person name="Stajich J.E."/>
            <person name="Bonito G."/>
        </authorList>
    </citation>
    <scope>NUCLEOTIDE SEQUENCE</scope>
    <source>
        <strain evidence="1">NVP1</strain>
    </source>
</reference>
<comment type="caution">
    <text evidence="1">The sequence shown here is derived from an EMBL/GenBank/DDBJ whole genome shotgun (WGS) entry which is preliminary data.</text>
</comment>
<keyword evidence="2" id="KW-1185">Reference proteome</keyword>
<dbReference type="EMBL" id="JAAAUY010000082">
    <property type="protein sequence ID" value="KAF9335869.1"/>
    <property type="molecule type" value="Genomic_DNA"/>
</dbReference>
<proteinExistence type="predicted"/>
<organism evidence="1 2">
    <name type="scientific">Podila minutissima</name>
    <dbReference type="NCBI Taxonomy" id="64525"/>
    <lineage>
        <taxon>Eukaryota</taxon>
        <taxon>Fungi</taxon>
        <taxon>Fungi incertae sedis</taxon>
        <taxon>Mucoromycota</taxon>
        <taxon>Mortierellomycotina</taxon>
        <taxon>Mortierellomycetes</taxon>
        <taxon>Mortierellales</taxon>
        <taxon>Mortierellaceae</taxon>
        <taxon>Podila</taxon>
    </lineage>
</organism>
<evidence type="ECO:0000313" key="1">
    <source>
        <dbReference type="EMBL" id="KAF9335869.1"/>
    </source>
</evidence>
<dbReference type="AlphaFoldDB" id="A0A9P5SQ66"/>
<dbReference type="GO" id="GO:0004497">
    <property type="term" value="F:monooxygenase activity"/>
    <property type="evidence" value="ECO:0007669"/>
    <property type="project" value="InterPro"/>
</dbReference>
<evidence type="ECO:0000313" key="2">
    <source>
        <dbReference type="Proteomes" id="UP000696485"/>
    </source>
</evidence>
<dbReference type="GO" id="GO:0016705">
    <property type="term" value="F:oxidoreductase activity, acting on paired donors, with incorporation or reduction of molecular oxygen"/>
    <property type="evidence" value="ECO:0007669"/>
    <property type="project" value="InterPro"/>
</dbReference>